<evidence type="ECO:0000313" key="2">
    <source>
        <dbReference type="EMBL" id="GAA1616907.1"/>
    </source>
</evidence>
<keyword evidence="3" id="KW-1185">Reference proteome</keyword>
<dbReference type="Pfam" id="PF01738">
    <property type="entry name" value="DLH"/>
    <property type="match status" value="1"/>
</dbReference>
<dbReference type="Proteomes" id="UP001500064">
    <property type="component" value="Unassembled WGS sequence"/>
</dbReference>
<proteinExistence type="predicted"/>
<dbReference type="Gene3D" id="3.40.50.1820">
    <property type="entry name" value="alpha/beta hydrolase"/>
    <property type="match status" value="1"/>
</dbReference>
<reference evidence="2 3" key="1">
    <citation type="journal article" date="2019" name="Int. J. Syst. Evol. Microbiol.">
        <title>The Global Catalogue of Microorganisms (GCM) 10K type strain sequencing project: providing services to taxonomists for standard genome sequencing and annotation.</title>
        <authorList>
            <consortium name="The Broad Institute Genomics Platform"/>
            <consortium name="The Broad Institute Genome Sequencing Center for Infectious Disease"/>
            <person name="Wu L."/>
            <person name="Ma J."/>
        </authorList>
    </citation>
    <scope>NUCLEOTIDE SEQUENCE [LARGE SCALE GENOMIC DNA]</scope>
    <source>
        <strain evidence="2 3">JCM 13929</strain>
    </source>
</reference>
<name>A0ABN2ETL2_9ACTN</name>
<comment type="caution">
    <text evidence="2">The sequence shown here is derived from an EMBL/GenBank/DDBJ whole genome shotgun (WGS) entry which is preliminary data.</text>
</comment>
<organism evidence="2 3">
    <name type="scientific">Nonomuraea maheshkhaliensis</name>
    <dbReference type="NCBI Taxonomy" id="419590"/>
    <lineage>
        <taxon>Bacteria</taxon>
        <taxon>Bacillati</taxon>
        <taxon>Actinomycetota</taxon>
        <taxon>Actinomycetes</taxon>
        <taxon>Streptosporangiales</taxon>
        <taxon>Streptosporangiaceae</taxon>
        <taxon>Nonomuraea</taxon>
    </lineage>
</organism>
<evidence type="ECO:0000313" key="3">
    <source>
        <dbReference type="Proteomes" id="UP001500064"/>
    </source>
</evidence>
<dbReference type="InterPro" id="IPR029058">
    <property type="entry name" value="AB_hydrolase_fold"/>
</dbReference>
<gene>
    <name evidence="2" type="ORF">GCM10009733_011520</name>
</gene>
<evidence type="ECO:0000259" key="1">
    <source>
        <dbReference type="Pfam" id="PF01738"/>
    </source>
</evidence>
<sequence>MPLSEFGDAWPGGVPVQAHGMDADPFFAGEGDLGFARQVVESAERGELFLYPGDQHYFADPTLPSYDPDAATLLLSRTPAFLGVVS</sequence>
<dbReference type="InterPro" id="IPR002925">
    <property type="entry name" value="Dienelactn_hydro"/>
</dbReference>
<protein>
    <recommendedName>
        <fullName evidence="1">Dienelactone hydrolase domain-containing protein</fullName>
    </recommendedName>
</protein>
<dbReference type="EMBL" id="BAAAMU010000005">
    <property type="protein sequence ID" value="GAA1616907.1"/>
    <property type="molecule type" value="Genomic_DNA"/>
</dbReference>
<accession>A0ABN2ETL2</accession>
<feature type="domain" description="Dienelactone hydrolase" evidence="1">
    <location>
        <begin position="13"/>
        <end position="83"/>
    </location>
</feature>